<dbReference type="InterPro" id="IPR012338">
    <property type="entry name" value="Beta-lactam/transpept-like"/>
</dbReference>
<dbReference type="EMBL" id="BAAAPC010000012">
    <property type="protein sequence ID" value="GAA2000619.1"/>
    <property type="molecule type" value="Genomic_DNA"/>
</dbReference>
<keyword evidence="4 5" id="KW-0046">Antibiotic resistance</keyword>
<dbReference type="Pfam" id="PF13354">
    <property type="entry name" value="Beta-lactamase2"/>
    <property type="match status" value="1"/>
</dbReference>
<dbReference type="PRINTS" id="PR00118">
    <property type="entry name" value="BLACTAMASEA"/>
</dbReference>
<evidence type="ECO:0000256" key="4">
    <source>
        <dbReference type="ARBA" id="ARBA00023251"/>
    </source>
</evidence>
<proteinExistence type="inferred from homology"/>
<organism evidence="9 10">
    <name type="scientific">Nocardiopsis rhodophaea</name>
    <dbReference type="NCBI Taxonomy" id="280238"/>
    <lineage>
        <taxon>Bacteria</taxon>
        <taxon>Bacillati</taxon>
        <taxon>Actinomycetota</taxon>
        <taxon>Actinomycetes</taxon>
        <taxon>Streptosporangiales</taxon>
        <taxon>Nocardiopsidaceae</taxon>
        <taxon>Nocardiopsis</taxon>
    </lineage>
</organism>
<evidence type="ECO:0000313" key="9">
    <source>
        <dbReference type="EMBL" id="GAA2000619.1"/>
    </source>
</evidence>
<keyword evidence="3 5" id="KW-0378">Hydrolase</keyword>
<protein>
    <recommendedName>
        <fullName evidence="2 5">Beta-lactamase</fullName>
        <ecNumber evidence="2 5">3.5.2.6</ecNumber>
    </recommendedName>
</protein>
<feature type="signal peptide" evidence="7">
    <location>
        <begin position="1"/>
        <end position="27"/>
    </location>
</feature>
<dbReference type="PANTHER" id="PTHR35333">
    <property type="entry name" value="BETA-LACTAMASE"/>
    <property type="match status" value="1"/>
</dbReference>
<comment type="catalytic activity">
    <reaction evidence="5">
        <text>a beta-lactam + H2O = a substituted beta-amino acid</text>
        <dbReference type="Rhea" id="RHEA:20401"/>
        <dbReference type="ChEBI" id="CHEBI:15377"/>
        <dbReference type="ChEBI" id="CHEBI:35627"/>
        <dbReference type="ChEBI" id="CHEBI:140347"/>
        <dbReference type="EC" id="3.5.2.6"/>
    </reaction>
</comment>
<evidence type="ECO:0000313" key="10">
    <source>
        <dbReference type="Proteomes" id="UP001501585"/>
    </source>
</evidence>
<evidence type="ECO:0000256" key="6">
    <source>
        <dbReference type="SAM" id="MobiDB-lite"/>
    </source>
</evidence>
<dbReference type="Gene3D" id="3.40.710.10">
    <property type="entry name" value="DD-peptidase/beta-lactamase superfamily"/>
    <property type="match status" value="1"/>
</dbReference>
<dbReference type="InterPro" id="IPR000871">
    <property type="entry name" value="Beta-lactam_class-A"/>
</dbReference>
<evidence type="ECO:0000256" key="1">
    <source>
        <dbReference type="ARBA" id="ARBA00009009"/>
    </source>
</evidence>
<dbReference type="PROSITE" id="PS00146">
    <property type="entry name" value="BETA_LACTAMASE_A"/>
    <property type="match status" value="1"/>
</dbReference>
<dbReference type="NCBIfam" id="NF033103">
    <property type="entry name" value="bla_class_A"/>
    <property type="match status" value="1"/>
</dbReference>
<dbReference type="PANTHER" id="PTHR35333:SF3">
    <property type="entry name" value="BETA-LACTAMASE-TYPE TRANSPEPTIDASE FOLD CONTAINING PROTEIN"/>
    <property type="match status" value="1"/>
</dbReference>
<evidence type="ECO:0000256" key="3">
    <source>
        <dbReference type="ARBA" id="ARBA00022801"/>
    </source>
</evidence>
<dbReference type="Proteomes" id="UP001501585">
    <property type="component" value="Unassembled WGS sequence"/>
</dbReference>
<comment type="caution">
    <text evidence="9">The sequence shown here is derived from an EMBL/GenBank/DDBJ whole genome shotgun (WGS) entry which is preliminary data.</text>
</comment>
<sequence>MPIQLATRRAGLAALAALALAPLTACGTTGAPTDSGATGSAASASATPSTDQASLDRAFQKLEDEYDARLGVYAVDTGSGDAASYRADERFAFASTHKVFSVGALLRQKSLDELDEVVTYTEDDLLDYAPITTKHVDTGMTLREVSDAAIRYSDNTAANLLFRELGGPSGLDAALEEVGDDTIHMDRTEPDLGDWAPGDDRDTSTPQAMATTLRSFTLGDTLPEEKRAFLVDLMKRNTTGDDLIRAGVPDGWEVGDKTGTANYGTRNDIAVLWPPEGDPIVLAVMSSRDEKDAERSDALIAKAAEVAVDALT</sequence>
<feature type="region of interest" description="Disordered" evidence="6">
    <location>
        <begin position="184"/>
        <end position="205"/>
    </location>
</feature>
<feature type="domain" description="Beta-lactamase class A catalytic" evidence="8">
    <location>
        <begin position="71"/>
        <end position="285"/>
    </location>
</feature>
<accession>A0ABP5EN83</accession>
<feature type="region of interest" description="Disordered" evidence="6">
    <location>
        <begin position="31"/>
        <end position="52"/>
    </location>
</feature>
<feature type="chain" id="PRO_5045516495" description="Beta-lactamase" evidence="7">
    <location>
        <begin position="28"/>
        <end position="312"/>
    </location>
</feature>
<keyword evidence="7" id="KW-0732">Signal</keyword>
<keyword evidence="10" id="KW-1185">Reference proteome</keyword>
<dbReference type="RefSeq" id="WP_344162911.1">
    <property type="nucleotide sequence ID" value="NZ_BAAAPC010000012.1"/>
</dbReference>
<evidence type="ECO:0000256" key="7">
    <source>
        <dbReference type="SAM" id="SignalP"/>
    </source>
</evidence>
<gene>
    <name evidence="9" type="primary">bla</name>
    <name evidence="9" type="ORF">GCM10009799_29900</name>
</gene>
<evidence type="ECO:0000256" key="2">
    <source>
        <dbReference type="ARBA" id="ARBA00012865"/>
    </source>
</evidence>
<dbReference type="SUPFAM" id="SSF56601">
    <property type="entry name" value="beta-lactamase/transpeptidase-like"/>
    <property type="match status" value="1"/>
</dbReference>
<evidence type="ECO:0000259" key="8">
    <source>
        <dbReference type="Pfam" id="PF13354"/>
    </source>
</evidence>
<name>A0ABP5EN83_9ACTN</name>
<reference evidence="10" key="1">
    <citation type="journal article" date="2019" name="Int. J. Syst. Evol. Microbiol.">
        <title>The Global Catalogue of Microorganisms (GCM) 10K type strain sequencing project: providing services to taxonomists for standard genome sequencing and annotation.</title>
        <authorList>
            <consortium name="The Broad Institute Genomics Platform"/>
            <consortium name="The Broad Institute Genome Sequencing Center for Infectious Disease"/>
            <person name="Wu L."/>
            <person name="Ma J."/>
        </authorList>
    </citation>
    <scope>NUCLEOTIDE SEQUENCE [LARGE SCALE GENOMIC DNA]</scope>
    <source>
        <strain evidence="10">JCM 15313</strain>
    </source>
</reference>
<evidence type="ECO:0000256" key="5">
    <source>
        <dbReference type="RuleBase" id="RU361140"/>
    </source>
</evidence>
<dbReference type="EC" id="3.5.2.6" evidence="2 5"/>
<dbReference type="InterPro" id="IPR023650">
    <property type="entry name" value="Beta-lactam_class-A_AS"/>
</dbReference>
<comment type="similarity">
    <text evidence="1 5">Belongs to the class-A beta-lactamase family.</text>
</comment>
<dbReference type="InterPro" id="IPR045155">
    <property type="entry name" value="Beta-lactam_cat"/>
</dbReference>